<keyword evidence="1" id="KW-0812">Transmembrane</keyword>
<reference evidence="2 3" key="1">
    <citation type="journal article" date="2016" name="Nat. Commun.">
        <title>Thousands of microbial genomes shed light on interconnected biogeochemical processes in an aquifer system.</title>
        <authorList>
            <person name="Anantharaman K."/>
            <person name="Brown C.T."/>
            <person name="Hug L.A."/>
            <person name="Sharon I."/>
            <person name="Castelle C.J."/>
            <person name="Probst A.J."/>
            <person name="Thomas B.C."/>
            <person name="Singh A."/>
            <person name="Wilkins M.J."/>
            <person name="Karaoz U."/>
            <person name="Brodie E.L."/>
            <person name="Williams K.H."/>
            <person name="Hubbard S.S."/>
            <person name="Banfield J.F."/>
        </authorList>
    </citation>
    <scope>NUCLEOTIDE SEQUENCE [LARGE SCALE GENOMIC DNA]</scope>
</reference>
<keyword evidence="1" id="KW-0472">Membrane</keyword>
<dbReference type="STRING" id="1798404.A3B92_01525"/>
<evidence type="ECO:0000313" key="3">
    <source>
        <dbReference type="Proteomes" id="UP000177960"/>
    </source>
</evidence>
<proteinExistence type="predicted"/>
<organism evidence="2 3">
    <name type="scientific">Candidatus Harrisonbacteria bacterium RIFCSPHIGHO2_02_FULL_42_16</name>
    <dbReference type="NCBI Taxonomy" id="1798404"/>
    <lineage>
        <taxon>Bacteria</taxon>
        <taxon>Candidatus Harrisoniibacteriota</taxon>
    </lineage>
</organism>
<evidence type="ECO:0000313" key="2">
    <source>
        <dbReference type="EMBL" id="OGY63452.1"/>
    </source>
</evidence>
<dbReference type="Proteomes" id="UP000177960">
    <property type="component" value="Unassembled WGS sequence"/>
</dbReference>
<dbReference type="EMBL" id="MHJG01000022">
    <property type="protein sequence ID" value="OGY63452.1"/>
    <property type="molecule type" value="Genomic_DNA"/>
</dbReference>
<dbReference type="AlphaFoldDB" id="A0A1G1ZFW7"/>
<sequence length="177" mass="20738">MDNVVLKTLYDARDFFGGYLAPNLWWLQIVSLIFSALFIWGIIYIVNKANYFGIKREQYLDTLGMGHTYRHRTLMAWKQIQKMLASNEAGNWKKAILDSDLILNEILKMSGYLGREMEDKLEFLTAAQLPNLEEIKIAHEIRDKIVNDPSFEITQDEAREVVGRYERSFKELNLIQE</sequence>
<feature type="transmembrane region" description="Helical" evidence="1">
    <location>
        <begin position="25"/>
        <end position="46"/>
    </location>
</feature>
<comment type="caution">
    <text evidence="2">The sequence shown here is derived from an EMBL/GenBank/DDBJ whole genome shotgun (WGS) entry which is preliminary data.</text>
</comment>
<accession>A0A1G1ZFW7</accession>
<gene>
    <name evidence="2" type="ORF">A3B92_01525</name>
</gene>
<keyword evidence="1" id="KW-1133">Transmembrane helix</keyword>
<name>A0A1G1ZFW7_9BACT</name>
<evidence type="ECO:0008006" key="4">
    <source>
        <dbReference type="Google" id="ProtNLM"/>
    </source>
</evidence>
<protein>
    <recommendedName>
        <fullName evidence="4">DUF4129 domain-containing protein</fullName>
    </recommendedName>
</protein>
<evidence type="ECO:0000256" key="1">
    <source>
        <dbReference type="SAM" id="Phobius"/>
    </source>
</evidence>